<comment type="function">
    <text evidence="12">Catalyzes the phosphorylation of ribose at O-5 in a reaction requiring ATP and magnesium. The resulting D-ribose-5-phosphate can then be used either for sythesis of nucleotides, histidine, and tryptophan, or as a component of the pentose phosphate pathway.</text>
</comment>
<keyword evidence="5 12" id="KW-0479">Metal-binding</keyword>
<comment type="similarity">
    <text evidence="12">Belongs to the carbohydrate kinase PfkB family. Ribokinase subfamily.</text>
</comment>
<evidence type="ECO:0000256" key="2">
    <source>
        <dbReference type="ARBA" id="ARBA00012035"/>
    </source>
</evidence>
<dbReference type="RefSeq" id="WP_257893441.1">
    <property type="nucleotide sequence ID" value="NZ_JAIMBW010000001.1"/>
</dbReference>
<evidence type="ECO:0000256" key="6">
    <source>
        <dbReference type="ARBA" id="ARBA00022741"/>
    </source>
</evidence>
<feature type="binding site" evidence="12">
    <location>
        <begin position="39"/>
        <end position="43"/>
    </location>
    <ligand>
        <name>substrate</name>
    </ligand>
</feature>
<name>A0A975TTA1_9RHOB</name>
<dbReference type="CDD" id="cd01174">
    <property type="entry name" value="ribokinase"/>
    <property type="match status" value="1"/>
</dbReference>
<feature type="domain" description="Carbohydrate kinase PfkB" evidence="13">
    <location>
        <begin position="2"/>
        <end position="297"/>
    </location>
</feature>
<evidence type="ECO:0000256" key="8">
    <source>
        <dbReference type="ARBA" id="ARBA00022840"/>
    </source>
</evidence>
<dbReference type="NCBIfam" id="TIGR02152">
    <property type="entry name" value="D_ribokin_bact"/>
    <property type="match status" value="1"/>
</dbReference>
<evidence type="ECO:0000256" key="1">
    <source>
        <dbReference type="ARBA" id="ARBA00005380"/>
    </source>
</evidence>
<comment type="cofactor">
    <cofactor evidence="12">
        <name>Mg(2+)</name>
        <dbReference type="ChEBI" id="CHEBI:18420"/>
    </cofactor>
    <text evidence="12">Requires a divalent cation, most likely magnesium in vivo, as an electrophilic catalyst to aid phosphoryl group transfer. It is the chelate of the metal and the nucleotide that is the actual substrate.</text>
</comment>
<feature type="binding site" evidence="12">
    <location>
        <position position="289"/>
    </location>
    <ligand>
        <name>K(+)</name>
        <dbReference type="ChEBI" id="CHEBI:29103"/>
    </ligand>
</feature>
<dbReference type="GO" id="GO:0046872">
    <property type="term" value="F:metal ion binding"/>
    <property type="evidence" value="ECO:0007669"/>
    <property type="project" value="UniProtKB-KW"/>
</dbReference>
<dbReference type="PANTHER" id="PTHR10584:SF166">
    <property type="entry name" value="RIBOKINASE"/>
    <property type="match status" value="1"/>
</dbReference>
<dbReference type="InterPro" id="IPR011611">
    <property type="entry name" value="PfkB_dom"/>
</dbReference>
<dbReference type="Proteomes" id="UP000693972">
    <property type="component" value="Unassembled WGS sequence"/>
</dbReference>
<dbReference type="GO" id="GO:0005524">
    <property type="term" value="F:ATP binding"/>
    <property type="evidence" value="ECO:0007669"/>
    <property type="project" value="UniProtKB-UniRule"/>
</dbReference>
<dbReference type="EMBL" id="JAIMBW010000001">
    <property type="protein sequence ID" value="MBY4893794.1"/>
    <property type="molecule type" value="Genomic_DNA"/>
</dbReference>
<evidence type="ECO:0000256" key="3">
    <source>
        <dbReference type="ARBA" id="ARBA00016943"/>
    </source>
</evidence>
<feature type="binding site" evidence="12">
    <location>
        <position position="250"/>
    </location>
    <ligand>
        <name>K(+)</name>
        <dbReference type="ChEBI" id="CHEBI:29103"/>
    </ligand>
</feature>
<dbReference type="GO" id="GO:0019303">
    <property type="term" value="P:D-ribose catabolic process"/>
    <property type="evidence" value="ECO:0007669"/>
    <property type="project" value="UniProtKB-UniRule"/>
</dbReference>
<keyword evidence="9 12" id="KW-0460">Magnesium</keyword>
<evidence type="ECO:0000313" key="15">
    <source>
        <dbReference type="Proteomes" id="UP000693972"/>
    </source>
</evidence>
<accession>A0A975TTA1</accession>
<dbReference type="PANTHER" id="PTHR10584">
    <property type="entry name" value="SUGAR KINASE"/>
    <property type="match status" value="1"/>
</dbReference>
<dbReference type="PRINTS" id="PR00990">
    <property type="entry name" value="RIBOKINASE"/>
</dbReference>
<keyword evidence="4 12" id="KW-0808">Transferase</keyword>
<feature type="binding site" evidence="12">
    <location>
        <position position="184"/>
    </location>
    <ligand>
        <name>ATP</name>
        <dbReference type="ChEBI" id="CHEBI:30616"/>
    </ligand>
</feature>
<feature type="binding site" evidence="12">
    <location>
        <position position="287"/>
    </location>
    <ligand>
        <name>K(+)</name>
        <dbReference type="ChEBI" id="CHEBI:29103"/>
    </ligand>
</feature>
<feature type="binding site" evidence="12">
    <location>
        <begin position="11"/>
        <end position="13"/>
    </location>
    <ligand>
        <name>substrate</name>
    </ligand>
</feature>
<feature type="binding site" evidence="12">
    <location>
        <position position="293"/>
    </location>
    <ligand>
        <name>K(+)</name>
        <dbReference type="ChEBI" id="CHEBI:29103"/>
    </ligand>
</feature>
<comment type="catalytic activity">
    <reaction evidence="12">
        <text>D-ribose + ATP = D-ribose 5-phosphate + ADP + H(+)</text>
        <dbReference type="Rhea" id="RHEA:13697"/>
        <dbReference type="ChEBI" id="CHEBI:15378"/>
        <dbReference type="ChEBI" id="CHEBI:30616"/>
        <dbReference type="ChEBI" id="CHEBI:47013"/>
        <dbReference type="ChEBI" id="CHEBI:78346"/>
        <dbReference type="ChEBI" id="CHEBI:456216"/>
        <dbReference type="EC" id="2.7.1.15"/>
    </reaction>
</comment>
<comment type="activity regulation">
    <text evidence="12">Activated by a monovalent cation that binds near, but not in, the active site. The most likely occupant of the site in vivo is potassium. Ion binding induces a conformational change that may alter substrate affinity.</text>
</comment>
<evidence type="ECO:0000256" key="4">
    <source>
        <dbReference type="ARBA" id="ARBA00022679"/>
    </source>
</evidence>
<proteinExistence type="inferred from homology"/>
<keyword evidence="8 12" id="KW-0067">ATP-binding</keyword>
<evidence type="ECO:0000256" key="7">
    <source>
        <dbReference type="ARBA" id="ARBA00022777"/>
    </source>
</evidence>
<sequence length="316" mass="31832">MADIIILGVFVADAAYRTARMPAVGETLLGTGFQLGPGGKGSNQAVAAAKAGGDVAFISRIGADTFGKMGRDVWAQAGVQPLVVEDPDVPTGSAGIFIEETSGRNAIVIAPGASGHLSATDVEARSNDIAAAKVALTQLEQPMDAAVRFLELARAGGVTTILNPAPAADLPDGMLALCDYVTPNETEAEALSGLPVTSVEEALVAAKALLAVGVRKGVVITLGEAGSLFWDGARAIHTKAMDAGPVVDTTGAGDAFNGAFATALAEGYPIEKALRFATATSALCVTKHGTAASMPTRAQVDALLSSASSDDSISLI</sequence>
<dbReference type="GO" id="GO:0004747">
    <property type="term" value="F:ribokinase activity"/>
    <property type="evidence" value="ECO:0007669"/>
    <property type="project" value="UniProtKB-UniRule"/>
</dbReference>
<dbReference type="EMBL" id="CP078073">
    <property type="protein sequence ID" value="QXL86491.1"/>
    <property type="molecule type" value="Genomic_DNA"/>
</dbReference>
<comment type="subcellular location">
    <subcellularLocation>
        <location evidence="12">Cytoplasm</location>
    </subcellularLocation>
</comment>
<dbReference type="InterPro" id="IPR002139">
    <property type="entry name" value="Ribo/fructo_kinase"/>
</dbReference>
<feature type="active site" description="Proton acceptor" evidence="12">
    <location>
        <position position="254"/>
    </location>
</feature>
<dbReference type="EC" id="2.7.1.15" evidence="2 12"/>
<feature type="binding site" evidence="12">
    <location>
        <begin position="253"/>
        <end position="254"/>
    </location>
    <ligand>
        <name>ATP</name>
        <dbReference type="ChEBI" id="CHEBI:30616"/>
    </ligand>
</feature>
<dbReference type="InterPro" id="IPR029056">
    <property type="entry name" value="Ribokinase-like"/>
</dbReference>
<keyword evidence="12" id="KW-0963">Cytoplasm</keyword>
<dbReference type="HAMAP" id="MF_01987">
    <property type="entry name" value="Ribokinase"/>
    <property type="match status" value="1"/>
</dbReference>
<comment type="similarity">
    <text evidence="1">Belongs to the carbohydrate kinase pfkB family.</text>
</comment>
<evidence type="ECO:0000313" key="14">
    <source>
        <dbReference type="EMBL" id="QXL86491.1"/>
    </source>
</evidence>
<organism evidence="14">
    <name type="scientific">Gymnodinialimonas phycosphaerae</name>
    <dbReference type="NCBI Taxonomy" id="2841589"/>
    <lineage>
        <taxon>Bacteria</taxon>
        <taxon>Pseudomonadati</taxon>
        <taxon>Pseudomonadota</taxon>
        <taxon>Alphaproteobacteria</taxon>
        <taxon>Rhodobacterales</taxon>
        <taxon>Paracoccaceae</taxon>
        <taxon>Gymnodinialimonas</taxon>
    </lineage>
</organism>
<feature type="binding site" evidence="12">
    <location>
        <position position="140"/>
    </location>
    <ligand>
        <name>substrate</name>
    </ligand>
</feature>
<dbReference type="SUPFAM" id="SSF53613">
    <property type="entry name" value="Ribokinase-like"/>
    <property type="match status" value="1"/>
</dbReference>
<evidence type="ECO:0000256" key="12">
    <source>
        <dbReference type="HAMAP-Rule" id="MF_01987"/>
    </source>
</evidence>
<feature type="binding site" evidence="12">
    <location>
        <position position="248"/>
    </location>
    <ligand>
        <name>K(+)</name>
        <dbReference type="ChEBI" id="CHEBI:29103"/>
    </ligand>
</feature>
<keyword evidence="7 12" id="KW-0418">Kinase</keyword>
<evidence type="ECO:0000259" key="13">
    <source>
        <dbReference type="Pfam" id="PF00294"/>
    </source>
</evidence>
<evidence type="ECO:0000256" key="5">
    <source>
        <dbReference type="ARBA" id="ARBA00022723"/>
    </source>
</evidence>
<comment type="caution">
    <text evidence="12">Lacks conserved residue(s) required for the propagation of feature annotation.</text>
</comment>
<evidence type="ECO:0000256" key="10">
    <source>
        <dbReference type="ARBA" id="ARBA00022958"/>
    </source>
</evidence>
<dbReference type="Pfam" id="PF00294">
    <property type="entry name" value="PfkB"/>
    <property type="match status" value="1"/>
</dbReference>
<dbReference type="AlphaFoldDB" id="A0A975TTA1"/>
<dbReference type="PROSITE" id="PS00584">
    <property type="entry name" value="PFKB_KINASES_2"/>
    <property type="match status" value="1"/>
</dbReference>
<feature type="binding site" evidence="12">
    <location>
        <position position="284"/>
    </location>
    <ligand>
        <name>K(+)</name>
        <dbReference type="ChEBI" id="CHEBI:29103"/>
    </ligand>
</feature>
<keyword evidence="11 12" id="KW-0119">Carbohydrate metabolism</keyword>
<reference evidence="14 15" key="1">
    <citation type="submission" date="2021-07" db="EMBL/GenBank/DDBJ databases">
        <title>Karlodiniumbacter phycospheric gen. nov., sp. nov., a phycosphere bacterium isolated from karlodinium veneficum.</title>
        <authorList>
            <person name="Peng Y."/>
            <person name="Jiang L."/>
            <person name="Lee J."/>
        </authorList>
    </citation>
    <scope>NUCLEOTIDE SEQUENCE</scope>
    <source>
        <strain evidence="14 15">N5</strain>
    </source>
</reference>
<keyword evidence="15" id="KW-1185">Reference proteome</keyword>
<dbReference type="InterPro" id="IPR011877">
    <property type="entry name" value="Ribokinase"/>
</dbReference>
<comment type="pathway">
    <text evidence="12">Carbohydrate metabolism; D-ribose degradation; D-ribose 5-phosphate from beta-D-ribopyranose: step 2/2.</text>
</comment>
<dbReference type="InterPro" id="IPR002173">
    <property type="entry name" value="Carboh/pur_kinase_PfkB_CS"/>
</dbReference>
<comment type="subunit">
    <text evidence="12">Homodimer.</text>
</comment>
<gene>
    <name evidence="12 14" type="primary">rbsK</name>
    <name evidence="14" type="ORF">KUL25_13570</name>
</gene>
<protein>
    <recommendedName>
        <fullName evidence="3 12">Ribokinase</fullName>
        <shortName evidence="12">RK</shortName>
        <ecNumber evidence="2 12">2.7.1.15</ecNumber>
    </recommendedName>
</protein>
<keyword evidence="10 12" id="KW-0630">Potassium</keyword>
<evidence type="ECO:0000256" key="11">
    <source>
        <dbReference type="ARBA" id="ARBA00023277"/>
    </source>
</evidence>
<dbReference type="GO" id="GO:0005829">
    <property type="term" value="C:cytosol"/>
    <property type="evidence" value="ECO:0007669"/>
    <property type="project" value="TreeGrafter"/>
</dbReference>
<keyword evidence="6 12" id="KW-0547">Nucleotide-binding</keyword>
<feature type="binding site" evidence="12">
    <location>
        <position position="254"/>
    </location>
    <ligand>
        <name>substrate</name>
    </ligand>
</feature>
<feature type="binding site" evidence="12">
    <location>
        <begin position="221"/>
        <end position="226"/>
    </location>
    <ligand>
        <name>ATP</name>
        <dbReference type="ChEBI" id="CHEBI:30616"/>
    </ligand>
</feature>
<evidence type="ECO:0000256" key="9">
    <source>
        <dbReference type="ARBA" id="ARBA00022842"/>
    </source>
</evidence>
<dbReference type="Gene3D" id="3.40.1190.20">
    <property type="match status" value="1"/>
</dbReference>